<sequence>MSKEKLQKFKRSCEQASGLKEREVKEEKEIQDEVDKYWGQQDRIEKMLKWMVIECIPVHKRKNMTQPDISDILNDVEKT</sequence>
<proteinExistence type="predicted"/>
<organism evidence="1">
    <name type="scientific">marine sediment metagenome</name>
    <dbReference type="NCBI Taxonomy" id="412755"/>
    <lineage>
        <taxon>unclassified sequences</taxon>
        <taxon>metagenomes</taxon>
        <taxon>ecological metagenomes</taxon>
    </lineage>
</organism>
<gene>
    <name evidence="1" type="ORF">LCGC14_1757500</name>
</gene>
<comment type="caution">
    <text evidence="1">The sequence shown here is derived from an EMBL/GenBank/DDBJ whole genome shotgun (WGS) entry which is preliminary data.</text>
</comment>
<dbReference type="AlphaFoldDB" id="A0A0F9HPB5"/>
<protein>
    <submittedName>
        <fullName evidence="1">Uncharacterized protein</fullName>
    </submittedName>
</protein>
<reference evidence="1" key="1">
    <citation type="journal article" date="2015" name="Nature">
        <title>Complex archaea that bridge the gap between prokaryotes and eukaryotes.</title>
        <authorList>
            <person name="Spang A."/>
            <person name="Saw J.H."/>
            <person name="Jorgensen S.L."/>
            <person name="Zaremba-Niedzwiedzka K."/>
            <person name="Martijn J."/>
            <person name="Lind A.E."/>
            <person name="van Eijk R."/>
            <person name="Schleper C."/>
            <person name="Guy L."/>
            <person name="Ettema T.J."/>
        </authorList>
    </citation>
    <scope>NUCLEOTIDE SEQUENCE</scope>
</reference>
<name>A0A0F9HPB5_9ZZZZ</name>
<dbReference type="EMBL" id="LAZR01016301">
    <property type="protein sequence ID" value="KKM05097.1"/>
    <property type="molecule type" value="Genomic_DNA"/>
</dbReference>
<evidence type="ECO:0000313" key="1">
    <source>
        <dbReference type="EMBL" id="KKM05097.1"/>
    </source>
</evidence>
<accession>A0A0F9HPB5</accession>